<evidence type="ECO:0000313" key="1">
    <source>
        <dbReference type="EMBL" id="NAW67632.1"/>
    </source>
</evidence>
<dbReference type="PROSITE" id="PS51724">
    <property type="entry name" value="SPOR"/>
    <property type="match status" value="1"/>
</dbReference>
<dbReference type="Proteomes" id="UP000465712">
    <property type="component" value="Unassembled WGS sequence"/>
</dbReference>
<sequence length="224" mass="24025">MKKIALMVAITSALAGCALDNERQTMNGTVVPTLDEQEQAAMAAEQGATAEPMAVEQLNEPIPPLNPVDIAITDEVVPLDQEIAPVDAPAATEEKSVAVTTEPVSMTGSVAATPQANEPQTAKVSYEYVAEPVSGFTVQVLGVSKNSGFASYIAKLPGQQPVWVNQKTFHEKPWYTLLYGHFDTVQEAQAAIKDLPAEIRSFGPFVRSLAKIHQSPEPKLTKIN</sequence>
<dbReference type="EMBL" id="WXWW01000295">
    <property type="protein sequence ID" value="NAW67632.1"/>
    <property type="molecule type" value="Genomic_DNA"/>
</dbReference>
<dbReference type="Gene3D" id="3.30.70.1070">
    <property type="entry name" value="Sporulation related repeat"/>
    <property type="match status" value="1"/>
</dbReference>
<comment type="caution">
    <text evidence="1">The sequence shown here is derived from an EMBL/GenBank/DDBJ whole genome shotgun (WGS) entry which is preliminary data.</text>
</comment>
<dbReference type="Pfam" id="PF05036">
    <property type="entry name" value="SPOR"/>
    <property type="match status" value="1"/>
</dbReference>
<organism evidence="1 2">
    <name type="scientific">Photobacterium halotolerans</name>
    <dbReference type="NCBI Taxonomy" id="265726"/>
    <lineage>
        <taxon>Bacteria</taxon>
        <taxon>Pseudomonadati</taxon>
        <taxon>Pseudomonadota</taxon>
        <taxon>Gammaproteobacteria</taxon>
        <taxon>Vibrionales</taxon>
        <taxon>Vibrionaceae</taxon>
        <taxon>Photobacterium</taxon>
    </lineage>
</organism>
<dbReference type="RefSeq" id="WP_161446841.1">
    <property type="nucleotide sequence ID" value="NZ_WXWU01000060.1"/>
</dbReference>
<dbReference type="OrthoDB" id="6189369at2"/>
<dbReference type="GO" id="GO:0042834">
    <property type="term" value="F:peptidoglycan binding"/>
    <property type="evidence" value="ECO:0007669"/>
    <property type="project" value="InterPro"/>
</dbReference>
<gene>
    <name evidence="1" type="ORF">CAG72_20810</name>
</gene>
<protein>
    <submittedName>
        <fullName evidence="1">Uncharacterized protein</fullName>
    </submittedName>
</protein>
<name>A0A7X4WF58_9GAMM</name>
<dbReference type="PROSITE" id="PS51257">
    <property type="entry name" value="PROKAR_LIPOPROTEIN"/>
    <property type="match status" value="1"/>
</dbReference>
<accession>A0A7X4WF58</accession>
<reference evidence="1 2" key="1">
    <citation type="submission" date="2017-05" db="EMBL/GenBank/DDBJ databases">
        <title>High clonality and local adaptation shapes Vibrionaceae linages within an endangered oasis.</title>
        <authorList>
            <person name="Vazquez-Rosas-Landa M."/>
        </authorList>
    </citation>
    <scope>NUCLEOTIDE SEQUENCE [LARGE SCALE GENOMIC DNA]</scope>
    <source>
        <strain evidence="1 2">P46_P4S1P180</strain>
    </source>
</reference>
<proteinExistence type="predicted"/>
<evidence type="ECO:0000313" key="2">
    <source>
        <dbReference type="Proteomes" id="UP000465712"/>
    </source>
</evidence>
<dbReference type="AlphaFoldDB" id="A0A7X4WF58"/>
<dbReference type="InterPro" id="IPR007730">
    <property type="entry name" value="SPOR-like_dom"/>
</dbReference>
<dbReference type="InterPro" id="IPR036680">
    <property type="entry name" value="SPOR-like_sf"/>
</dbReference>